<dbReference type="Pfam" id="PF14542">
    <property type="entry name" value="Acetyltransf_CG"/>
    <property type="match status" value="1"/>
</dbReference>
<dbReference type="GO" id="GO:0016747">
    <property type="term" value="F:acyltransferase activity, transferring groups other than amino-acyl groups"/>
    <property type="evidence" value="ECO:0007669"/>
    <property type="project" value="InterPro"/>
</dbReference>
<dbReference type="RefSeq" id="WP_367755174.1">
    <property type="nucleotide sequence ID" value="NZ_CP165625.1"/>
</dbReference>
<proteinExistence type="predicted"/>
<feature type="domain" description="N-acetyltransferase" evidence="2">
    <location>
        <begin position="8"/>
        <end position="94"/>
    </location>
</feature>
<dbReference type="CDD" id="cd04301">
    <property type="entry name" value="NAT_SF"/>
    <property type="match status" value="1"/>
</dbReference>
<dbReference type="InterPro" id="IPR016181">
    <property type="entry name" value="Acyl_CoA_acyltransferase"/>
</dbReference>
<dbReference type="PANTHER" id="PTHR31435:SF10">
    <property type="entry name" value="BSR4717 PROTEIN"/>
    <property type="match status" value="1"/>
</dbReference>
<dbReference type="PROSITE" id="PS51186">
    <property type="entry name" value="GNAT"/>
    <property type="match status" value="1"/>
</dbReference>
<evidence type="ECO:0000259" key="2">
    <source>
        <dbReference type="PROSITE" id="PS51729"/>
    </source>
</evidence>
<dbReference type="EMBL" id="CP165625">
    <property type="protein sequence ID" value="XDU94567.1"/>
    <property type="molecule type" value="Genomic_DNA"/>
</dbReference>
<dbReference type="InterPro" id="IPR045057">
    <property type="entry name" value="Gcn5-rel_NAT"/>
</dbReference>
<dbReference type="Gene3D" id="3.40.630.30">
    <property type="match status" value="1"/>
</dbReference>
<evidence type="ECO:0000313" key="3">
    <source>
        <dbReference type="EMBL" id="XDU94567.1"/>
    </source>
</evidence>
<dbReference type="SUPFAM" id="SSF55729">
    <property type="entry name" value="Acyl-CoA N-acyltransferases (Nat)"/>
    <property type="match status" value="1"/>
</dbReference>
<name>A0AB39VZS8_9FLAO</name>
<dbReference type="EC" id="2.3.1.-" evidence="3"/>
<reference evidence="3" key="1">
    <citation type="submission" date="2024-07" db="EMBL/GenBank/DDBJ databases">
        <authorList>
            <person name="Biller S.J."/>
        </authorList>
    </citation>
    <scope>NUCLEOTIDE SEQUENCE</scope>
    <source>
        <strain evidence="3">WC2409</strain>
    </source>
</reference>
<accession>A0AB39VZS8</accession>
<dbReference type="InterPro" id="IPR000182">
    <property type="entry name" value="GNAT_dom"/>
</dbReference>
<protein>
    <submittedName>
        <fullName evidence="3">GNAT family N-acetyltransferase</fullName>
        <ecNumber evidence="3">2.3.1.-</ecNumber>
    </submittedName>
</protein>
<dbReference type="InterPro" id="IPR031165">
    <property type="entry name" value="GNAT_YJDJ"/>
</dbReference>
<gene>
    <name evidence="3" type="ORF">AB3G34_11790</name>
</gene>
<organism evidence="3">
    <name type="scientific">Flavobacterium sp. WC2409</name>
    <dbReference type="NCBI Taxonomy" id="3234139"/>
    <lineage>
        <taxon>Bacteria</taxon>
        <taxon>Pseudomonadati</taxon>
        <taxon>Bacteroidota</taxon>
        <taxon>Flavobacteriia</taxon>
        <taxon>Flavobacteriales</taxon>
        <taxon>Flavobacteriaceae</taxon>
        <taxon>Flavobacterium</taxon>
    </lineage>
</organism>
<keyword evidence="3" id="KW-0808">Transferase</keyword>
<sequence length="94" mass="10651">MTQDIKLEVNDKKGFFYIENEGKLQAKMTFIFAGEHQIIIDHTEVNSNQNGKGFGKQMVESAVAYARERGIKILPLCPFAKNVFDKNTTLNDVL</sequence>
<feature type="domain" description="N-acetyltransferase" evidence="1">
    <location>
        <begin position="1"/>
        <end position="94"/>
    </location>
</feature>
<dbReference type="PROSITE" id="PS51729">
    <property type="entry name" value="GNAT_YJDJ"/>
    <property type="match status" value="1"/>
</dbReference>
<evidence type="ECO:0000259" key="1">
    <source>
        <dbReference type="PROSITE" id="PS51186"/>
    </source>
</evidence>
<dbReference type="PANTHER" id="PTHR31435">
    <property type="entry name" value="PROTEIN NATD1"/>
    <property type="match status" value="1"/>
</dbReference>
<dbReference type="AlphaFoldDB" id="A0AB39VZS8"/>
<keyword evidence="3" id="KW-0012">Acyltransferase</keyword>